<dbReference type="Proteomes" id="UP000828251">
    <property type="component" value="Unassembled WGS sequence"/>
</dbReference>
<reference evidence="1 2" key="1">
    <citation type="journal article" date="2021" name="Plant Biotechnol. J.">
        <title>Multi-omics assisted identification of the key and species-specific regulatory components of drought-tolerant mechanisms in Gossypium stocksii.</title>
        <authorList>
            <person name="Yu D."/>
            <person name="Ke L."/>
            <person name="Zhang D."/>
            <person name="Wu Y."/>
            <person name="Sun Y."/>
            <person name="Mei J."/>
            <person name="Sun J."/>
            <person name="Sun Y."/>
        </authorList>
    </citation>
    <scope>NUCLEOTIDE SEQUENCE [LARGE SCALE GENOMIC DNA]</scope>
    <source>
        <strain evidence="2">cv. E1</strain>
        <tissue evidence="1">Leaf</tissue>
    </source>
</reference>
<accession>A0A9D3ZT03</accession>
<dbReference type="AlphaFoldDB" id="A0A9D3ZT03"/>
<evidence type="ECO:0008006" key="3">
    <source>
        <dbReference type="Google" id="ProtNLM"/>
    </source>
</evidence>
<evidence type="ECO:0000313" key="1">
    <source>
        <dbReference type="EMBL" id="KAH1064298.1"/>
    </source>
</evidence>
<keyword evidence="2" id="KW-1185">Reference proteome</keyword>
<dbReference type="OrthoDB" id="1000385at2759"/>
<comment type="caution">
    <text evidence="1">The sequence shown here is derived from an EMBL/GenBank/DDBJ whole genome shotgun (WGS) entry which is preliminary data.</text>
</comment>
<gene>
    <name evidence="1" type="ORF">J1N35_029285</name>
</gene>
<organism evidence="1 2">
    <name type="scientific">Gossypium stocksii</name>
    <dbReference type="NCBI Taxonomy" id="47602"/>
    <lineage>
        <taxon>Eukaryota</taxon>
        <taxon>Viridiplantae</taxon>
        <taxon>Streptophyta</taxon>
        <taxon>Embryophyta</taxon>
        <taxon>Tracheophyta</taxon>
        <taxon>Spermatophyta</taxon>
        <taxon>Magnoliopsida</taxon>
        <taxon>eudicotyledons</taxon>
        <taxon>Gunneridae</taxon>
        <taxon>Pentapetalae</taxon>
        <taxon>rosids</taxon>
        <taxon>malvids</taxon>
        <taxon>Malvales</taxon>
        <taxon>Malvaceae</taxon>
        <taxon>Malvoideae</taxon>
        <taxon>Gossypium</taxon>
    </lineage>
</organism>
<evidence type="ECO:0000313" key="2">
    <source>
        <dbReference type="Proteomes" id="UP000828251"/>
    </source>
</evidence>
<name>A0A9D3ZT03_9ROSI</name>
<sequence length="134" mass="15323">MQRGLANLSLVDGEEEAFPIPEEIESQSSAYSFCLVGCFLTASVVHFPAMRNKMVNLWHPMKGAQISDLGRGDNFCPMRLSHGMQEIELGCDLSLHAQPKRAITVKSIWLREEGEDNFFWKEWEWAGTWAKFKE</sequence>
<dbReference type="EMBL" id="JAIQCV010000009">
    <property type="protein sequence ID" value="KAH1064298.1"/>
    <property type="molecule type" value="Genomic_DNA"/>
</dbReference>
<proteinExistence type="predicted"/>
<protein>
    <recommendedName>
        <fullName evidence="3">DUF4283 domain-containing protein</fullName>
    </recommendedName>
</protein>